<sequence length="286" mass="31628">MPSLSTWTKPDTTTRPIAIIGAGVMGRRIAMMWVAAGYNIILCEKQTKNHDPALEYITANVPLQAAKMGTKPGTTKFTTSMKEAVEKAWMVIEAIPEVLELKTDILGQIDELAPPDCIVTTNSPSLRSSQMLAKTKGNYRICNGHYYMPPEQTYFEVMTCGYTDPDIFPFLMEKAATAGFKPVHAQTESTGLVFNRIWAGIKRECLLALADGVTDGVTIDEMFKSWFQANKGPCEMMDTVGLDTVYNIEVIYSKELQTNPHAKDWLKTSYVDQGHLGVKTGKGLLA</sequence>
<comment type="similarity">
    <text evidence="1">Belongs to the 3-hydroxyacyl-CoA dehydrogenase family.</text>
</comment>
<gene>
    <name evidence="6" type="ORF">PMG11_02517</name>
</gene>
<evidence type="ECO:0008006" key="8">
    <source>
        <dbReference type="Google" id="ProtNLM"/>
    </source>
</evidence>
<dbReference type="InterPro" id="IPR006176">
    <property type="entry name" value="3-OHacyl-CoA_DH_NAD-bd"/>
</dbReference>
<feature type="domain" description="3-hydroxyacyl-CoA dehydrogenase C-terminal" evidence="4">
    <location>
        <begin position="191"/>
        <end position="284"/>
    </location>
</feature>
<dbReference type="InterPro" id="IPR013328">
    <property type="entry name" value="6PGD_dom2"/>
</dbReference>
<dbReference type="GO" id="GO:0016616">
    <property type="term" value="F:oxidoreductase activity, acting on the CH-OH group of donors, NAD or NADP as acceptor"/>
    <property type="evidence" value="ECO:0007669"/>
    <property type="project" value="InterPro"/>
</dbReference>
<dbReference type="InterPro" id="IPR008927">
    <property type="entry name" value="6-PGluconate_DH-like_C_sf"/>
</dbReference>
<evidence type="ECO:0000256" key="1">
    <source>
        <dbReference type="ARBA" id="ARBA00009463"/>
    </source>
</evidence>
<evidence type="ECO:0000259" key="4">
    <source>
        <dbReference type="Pfam" id="PF00725"/>
    </source>
</evidence>
<evidence type="ECO:0000259" key="5">
    <source>
        <dbReference type="Pfam" id="PF02737"/>
    </source>
</evidence>
<dbReference type="GO" id="GO:0006631">
    <property type="term" value="P:fatty acid metabolic process"/>
    <property type="evidence" value="ECO:0007669"/>
    <property type="project" value="InterPro"/>
</dbReference>
<dbReference type="Gene3D" id="1.10.1040.10">
    <property type="entry name" value="N-(1-d-carboxylethyl)-l-norvaline Dehydrogenase, domain 2"/>
    <property type="match status" value="1"/>
</dbReference>
<dbReference type="Pfam" id="PF00725">
    <property type="entry name" value="3HCDH"/>
    <property type="match status" value="1"/>
</dbReference>
<dbReference type="OrthoDB" id="5958943at2759"/>
<dbReference type="Pfam" id="PF02737">
    <property type="entry name" value="3HCDH_N"/>
    <property type="match status" value="1"/>
</dbReference>
<dbReference type="Gene3D" id="3.40.50.720">
    <property type="entry name" value="NAD(P)-binding Rossmann-like Domain"/>
    <property type="match status" value="1"/>
</dbReference>
<protein>
    <recommendedName>
        <fullName evidence="8">3-hydroxyacyl-CoA dehydrogenase</fullName>
    </recommendedName>
</protein>
<dbReference type="InterPro" id="IPR006108">
    <property type="entry name" value="3HC_DH_C"/>
</dbReference>
<dbReference type="PANTHER" id="PTHR48075">
    <property type="entry name" value="3-HYDROXYACYL-COA DEHYDROGENASE FAMILY PROTEIN"/>
    <property type="match status" value="1"/>
</dbReference>
<evidence type="ECO:0000256" key="3">
    <source>
        <dbReference type="PIRSR" id="PIRSR000105-1"/>
    </source>
</evidence>
<proteinExistence type="inferred from homology"/>
<dbReference type="SUPFAM" id="SSF51735">
    <property type="entry name" value="NAD(P)-binding Rossmann-fold domains"/>
    <property type="match status" value="1"/>
</dbReference>
<evidence type="ECO:0000313" key="7">
    <source>
        <dbReference type="Proteomes" id="UP000042958"/>
    </source>
</evidence>
<feature type="domain" description="3-hydroxyacyl-CoA dehydrogenase NAD binding" evidence="5">
    <location>
        <begin position="17"/>
        <end position="185"/>
    </location>
</feature>
<dbReference type="EMBL" id="CDHK01000002">
    <property type="protein sequence ID" value="CEJ56307.1"/>
    <property type="molecule type" value="Genomic_DNA"/>
</dbReference>
<evidence type="ECO:0000256" key="2">
    <source>
        <dbReference type="ARBA" id="ARBA00023002"/>
    </source>
</evidence>
<name>A0A0F7TMU5_PENBI</name>
<evidence type="ECO:0000313" key="6">
    <source>
        <dbReference type="EMBL" id="CEJ56307.1"/>
    </source>
</evidence>
<dbReference type="STRING" id="104259.A0A0F7TMU5"/>
<organism evidence="6 7">
    <name type="scientific">Penicillium brasilianum</name>
    <dbReference type="NCBI Taxonomy" id="104259"/>
    <lineage>
        <taxon>Eukaryota</taxon>
        <taxon>Fungi</taxon>
        <taxon>Dikarya</taxon>
        <taxon>Ascomycota</taxon>
        <taxon>Pezizomycotina</taxon>
        <taxon>Eurotiomycetes</taxon>
        <taxon>Eurotiomycetidae</taxon>
        <taxon>Eurotiales</taxon>
        <taxon>Aspergillaceae</taxon>
        <taxon>Penicillium</taxon>
    </lineage>
</organism>
<keyword evidence="7" id="KW-1185">Reference proteome</keyword>
<keyword evidence="2" id="KW-0560">Oxidoreductase</keyword>
<dbReference type="InterPro" id="IPR036291">
    <property type="entry name" value="NAD(P)-bd_dom_sf"/>
</dbReference>
<dbReference type="PIRSF" id="PIRSF000105">
    <property type="entry name" value="HCDH"/>
    <property type="match status" value="1"/>
</dbReference>
<dbReference type="PANTHER" id="PTHR48075:SF3">
    <property type="entry name" value="3-HYDROXYACYL-COA DEHYDROGENASE"/>
    <property type="match status" value="1"/>
</dbReference>
<dbReference type="Proteomes" id="UP000042958">
    <property type="component" value="Unassembled WGS sequence"/>
</dbReference>
<dbReference type="AlphaFoldDB" id="A0A0F7TMU5"/>
<dbReference type="InterPro" id="IPR022694">
    <property type="entry name" value="3-OHacyl-CoA_DH"/>
</dbReference>
<feature type="site" description="Important for catalytic activity" evidence="3">
    <location>
        <position position="145"/>
    </location>
</feature>
<accession>A0A0F7TMU5</accession>
<dbReference type="SUPFAM" id="SSF48179">
    <property type="entry name" value="6-phosphogluconate dehydrogenase C-terminal domain-like"/>
    <property type="match status" value="1"/>
</dbReference>
<reference evidence="7" key="1">
    <citation type="journal article" date="2015" name="Genome Announc.">
        <title>Draft genome sequence of the fungus Penicillium brasilianum MG11.</title>
        <authorList>
            <person name="Horn F."/>
            <person name="Linde J."/>
            <person name="Mattern D.J."/>
            <person name="Walther G."/>
            <person name="Guthke R."/>
            <person name="Brakhage A.A."/>
            <person name="Valiante V."/>
        </authorList>
    </citation>
    <scope>NUCLEOTIDE SEQUENCE [LARGE SCALE GENOMIC DNA]</scope>
    <source>
        <strain evidence="7">MG11</strain>
    </source>
</reference>
<dbReference type="GO" id="GO:0070403">
    <property type="term" value="F:NAD+ binding"/>
    <property type="evidence" value="ECO:0007669"/>
    <property type="project" value="InterPro"/>
</dbReference>